<dbReference type="PANTHER" id="PTHR19957:SF124">
    <property type="entry name" value="SYNTAXIN-8"/>
    <property type="match status" value="1"/>
</dbReference>
<dbReference type="EMBL" id="ACOU01000002">
    <property type="protein sequence ID" value="EKX73946.1"/>
    <property type="molecule type" value="Genomic_DNA"/>
</dbReference>
<keyword evidence="6" id="KW-0175">Coiled coil</keyword>
<evidence type="ECO:0000256" key="3">
    <source>
        <dbReference type="ARBA" id="ARBA00022448"/>
    </source>
</evidence>
<keyword evidence="5" id="KW-0333">Golgi apparatus</keyword>
<dbReference type="Gene3D" id="1.20.5.110">
    <property type="match status" value="1"/>
</dbReference>
<organism evidence="10 11">
    <name type="scientific">Theileria equi strain WA</name>
    <dbReference type="NCBI Taxonomy" id="1537102"/>
    <lineage>
        <taxon>Eukaryota</taxon>
        <taxon>Sar</taxon>
        <taxon>Alveolata</taxon>
        <taxon>Apicomplexa</taxon>
        <taxon>Aconoidasida</taxon>
        <taxon>Piroplasmida</taxon>
        <taxon>Theileriidae</taxon>
        <taxon>Theileria</taxon>
    </lineage>
</organism>
<evidence type="ECO:0000256" key="1">
    <source>
        <dbReference type="ARBA" id="ARBA00004409"/>
    </source>
</evidence>
<dbReference type="VEuPathDB" id="PiroplasmaDB:BEWA_039840"/>
<keyword evidence="8" id="KW-0812">Transmembrane</keyword>
<feature type="domain" description="T-SNARE coiled-coil homology" evidence="9">
    <location>
        <begin position="133"/>
        <end position="195"/>
    </location>
</feature>
<gene>
    <name evidence="10" type="ORF">BEWA_039840</name>
</gene>
<dbReference type="KEGG" id="beq:BEWA_039840"/>
<evidence type="ECO:0000256" key="2">
    <source>
        <dbReference type="ARBA" id="ARBA00009063"/>
    </source>
</evidence>
<dbReference type="OrthoDB" id="546861at2759"/>
<dbReference type="SMART" id="SM00397">
    <property type="entry name" value="t_SNARE"/>
    <property type="match status" value="1"/>
</dbReference>
<dbReference type="GO" id="GO:0005484">
    <property type="term" value="F:SNAP receptor activity"/>
    <property type="evidence" value="ECO:0007669"/>
    <property type="project" value="TreeGrafter"/>
</dbReference>
<dbReference type="GO" id="GO:0006906">
    <property type="term" value="P:vesicle fusion"/>
    <property type="evidence" value="ECO:0007669"/>
    <property type="project" value="TreeGrafter"/>
</dbReference>
<dbReference type="GO" id="GO:0048193">
    <property type="term" value="P:Golgi vesicle transport"/>
    <property type="evidence" value="ECO:0007669"/>
    <property type="project" value="InterPro"/>
</dbReference>
<keyword evidence="11" id="KW-1185">Reference proteome</keyword>
<dbReference type="GeneID" id="15807394"/>
<comment type="caution">
    <text evidence="10">The sequence shown here is derived from an EMBL/GenBank/DDBJ whole genome shotgun (WGS) entry which is preliminary data.</text>
</comment>
<dbReference type="Gene3D" id="1.20.58.90">
    <property type="match status" value="1"/>
</dbReference>
<evidence type="ECO:0000259" key="9">
    <source>
        <dbReference type="PROSITE" id="PS50192"/>
    </source>
</evidence>
<evidence type="ECO:0000256" key="7">
    <source>
        <dbReference type="ARBA" id="ARBA00023136"/>
    </source>
</evidence>
<dbReference type="GO" id="GO:0048278">
    <property type="term" value="P:vesicle docking"/>
    <property type="evidence" value="ECO:0007669"/>
    <property type="project" value="TreeGrafter"/>
</dbReference>
<dbReference type="InterPro" id="IPR015260">
    <property type="entry name" value="Syntaxin-6/10/61_N"/>
</dbReference>
<keyword evidence="7 8" id="KW-0472">Membrane</keyword>
<keyword evidence="4" id="KW-0653">Protein transport</keyword>
<evidence type="ECO:0000256" key="6">
    <source>
        <dbReference type="ARBA" id="ARBA00023054"/>
    </source>
</evidence>
<dbReference type="SUPFAM" id="SSF58038">
    <property type="entry name" value="SNARE fusion complex"/>
    <property type="match status" value="1"/>
</dbReference>
<name>L1LF16_THEEQ</name>
<dbReference type="InterPro" id="IPR000727">
    <property type="entry name" value="T_SNARE_dom"/>
</dbReference>
<dbReference type="PROSITE" id="PS50192">
    <property type="entry name" value="T_SNARE"/>
    <property type="match status" value="1"/>
</dbReference>
<dbReference type="SUPFAM" id="SSF47661">
    <property type="entry name" value="t-snare proteins"/>
    <property type="match status" value="1"/>
</dbReference>
<dbReference type="GO" id="GO:0031201">
    <property type="term" value="C:SNARE complex"/>
    <property type="evidence" value="ECO:0007669"/>
    <property type="project" value="TreeGrafter"/>
</dbReference>
<evidence type="ECO:0000313" key="10">
    <source>
        <dbReference type="EMBL" id="EKX73946.1"/>
    </source>
</evidence>
<keyword evidence="3" id="KW-0813">Transport</keyword>
<dbReference type="GO" id="GO:0000139">
    <property type="term" value="C:Golgi membrane"/>
    <property type="evidence" value="ECO:0007669"/>
    <property type="project" value="UniProtKB-SubCell"/>
</dbReference>
<protein>
    <recommendedName>
        <fullName evidence="9">t-SNARE coiled-coil homology domain-containing protein</fullName>
    </recommendedName>
</protein>
<reference evidence="10 11" key="1">
    <citation type="journal article" date="2012" name="BMC Genomics">
        <title>Comparative genomic analysis and phylogenetic position of Theileria equi.</title>
        <authorList>
            <person name="Kappmeyer L.S."/>
            <person name="Thiagarajan M."/>
            <person name="Herndon D.R."/>
            <person name="Ramsay J.D."/>
            <person name="Caler E."/>
            <person name="Djikeng A."/>
            <person name="Gillespie J.J."/>
            <person name="Lau A.O."/>
            <person name="Roalson E.H."/>
            <person name="Silva J.C."/>
            <person name="Silva M.G."/>
            <person name="Suarez C.E."/>
            <person name="Ueti M.W."/>
            <person name="Nene V.M."/>
            <person name="Mealey R.H."/>
            <person name="Knowles D.P."/>
            <person name="Brayton K.A."/>
        </authorList>
    </citation>
    <scope>NUCLEOTIDE SEQUENCE [LARGE SCALE GENOMIC DNA]</scope>
    <source>
        <strain evidence="10 11">WA</strain>
    </source>
</reference>
<dbReference type="GO" id="GO:0000149">
    <property type="term" value="F:SNARE binding"/>
    <property type="evidence" value="ECO:0007669"/>
    <property type="project" value="TreeGrafter"/>
</dbReference>
<dbReference type="Pfam" id="PF09177">
    <property type="entry name" value="STX6_10_61_N"/>
    <property type="match status" value="1"/>
</dbReference>
<dbReference type="eggNOG" id="KOG3202">
    <property type="taxonomic scope" value="Eukaryota"/>
</dbReference>
<dbReference type="PANTHER" id="PTHR19957">
    <property type="entry name" value="SYNTAXIN"/>
    <property type="match status" value="1"/>
</dbReference>
<keyword evidence="8" id="KW-1133">Transmembrane helix</keyword>
<evidence type="ECO:0000313" key="11">
    <source>
        <dbReference type="Proteomes" id="UP000031512"/>
    </source>
</evidence>
<evidence type="ECO:0000256" key="4">
    <source>
        <dbReference type="ARBA" id="ARBA00022927"/>
    </source>
</evidence>
<dbReference type="CDD" id="cd15841">
    <property type="entry name" value="SNARE_Qc"/>
    <property type="match status" value="1"/>
</dbReference>
<dbReference type="InterPro" id="IPR045242">
    <property type="entry name" value="Syntaxin"/>
</dbReference>
<dbReference type="Proteomes" id="UP000031512">
    <property type="component" value="Unassembled WGS sequence"/>
</dbReference>
<dbReference type="GO" id="GO:0006886">
    <property type="term" value="P:intracellular protein transport"/>
    <property type="evidence" value="ECO:0007669"/>
    <property type="project" value="TreeGrafter"/>
</dbReference>
<dbReference type="InterPro" id="IPR010989">
    <property type="entry name" value="SNARE"/>
</dbReference>
<comment type="subcellular location">
    <subcellularLocation>
        <location evidence="1">Golgi apparatus membrane</location>
        <topology evidence="1">Single-pass type IV membrane protein</topology>
    </subcellularLocation>
</comment>
<evidence type="ECO:0000256" key="8">
    <source>
        <dbReference type="SAM" id="Phobius"/>
    </source>
</evidence>
<feature type="transmembrane region" description="Helical" evidence="8">
    <location>
        <begin position="203"/>
        <end position="223"/>
    </location>
</feature>
<dbReference type="STRING" id="1537102.L1LF16"/>
<comment type="similarity">
    <text evidence="2">Belongs to the syntaxin family.</text>
</comment>
<evidence type="ECO:0000256" key="5">
    <source>
        <dbReference type="ARBA" id="ARBA00023034"/>
    </source>
</evidence>
<accession>L1LF16</accession>
<dbReference type="AlphaFoldDB" id="L1LF16"/>
<proteinExistence type="inferred from homology"/>
<dbReference type="RefSeq" id="XP_004833398.1">
    <property type="nucleotide sequence ID" value="XM_004833341.1"/>
</dbReference>
<sequence>MDPLETSQKDPYDEAEAKVRKHIRKAIVLQSQLNTENRDSSSNVESTAKRTELQTICSRIESDIGELQKVIQAIENNPKRYKISKSLLESRKETIEEFKSKVKGIKSIGNAYGGRPGTSYSKDYSQAQLQYQQDVISQQDMHIDQLHGSAYNLHTQAMAVNAEIKSQNRLINDIESGMEDTQLQIGTLGKKLARYLDTNNPSLLRLILILCAIASALVVVLLIF</sequence>